<name>A0A481ZCB8_9VIRU</name>
<dbReference type="EMBL" id="MK500590">
    <property type="protein sequence ID" value="QBK93125.1"/>
    <property type="molecule type" value="Genomic_DNA"/>
</dbReference>
<accession>A0A481ZCB8</accession>
<proteinExistence type="predicted"/>
<reference evidence="1" key="1">
    <citation type="journal article" date="2019" name="MBio">
        <title>Virus Genomes from Deep Sea Sediments Expand the Ocean Megavirome and Support Independent Origins of Viral Gigantism.</title>
        <authorList>
            <person name="Backstrom D."/>
            <person name="Yutin N."/>
            <person name="Jorgensen S.L."/>
            <person name="Dharamshi J."/>
            <person name="Homa F."/>
            <person name="Zaremba-Niedwiedzka K."/>
            <person name="Spang A."/>
            <person name="Wolf Y.I."/>
            <person name="Koonin E.V."/>
            <person name="Ettema T.J."/>
        </authorList>
    </citation>
    <scope>NUCLEOTIDE SEQUENCE</scope>
</reference>
<protein>
    <submittedName>
        <fullName evidence="1">Uncharacterized protein</fullName>
    </submittedName>
</protein>
<evidence type="ECO:0000313" key="1">
    <source>
        <dbReference type="EMBL" id="QBK93125.1"/>
    </source>
</evidence>
<organism evidence="1">
    <name type="scientific">Pithovirus LCPAC403</name>
    <dbReference type="NCBI Taxonomy" id="2506596"/>
    <lineage>
        <taxon>Viruses</taxon>
        <taxon>Pithoviruses</taxon>
    </lineage>
</organism>
<gene>
    <name evidence="1" type="ORF">LCPAC403_02590</name>
</gene>
<sequence>MNLIVSEYFNSISDDDKLKNTAILFNLSSHRYYSVFRWYKSAINNFLVSDEVNYTSGFCCFIGSICFALSHDGIRDFIDELFRYSTLYILLDHYIDDPVVQESGKRKLIKTLTKVLLGLPDTDVEIQREKDIVCGFNLILSKIPGARMSLEKIYHEEINTYRLQSFHDLTREEYLSLALNKGGYTLNAIESILKINPTKEAFDLGGCIQLDDDLRDVIIDMSSNINTIATHDFRVEGNLDRLALYTAKKIHELDDRFIVFKVALMGMLVHTVVVNTYFTSELRDSLEEYLLIDKRVTHEVIISLF</sequence>